<accession>A0A1D1Z264</accession>
<proteinExistence type="predicted"/>
<dbReference type="PROSITE" id="PS50812">
    <property type="entry name" value="PWWP"/>
    <property type="match status" value="1"/>
</dbReference>
<dbReference type="SUPFAM" id="SSF63748">
    <property type="entry name" value="Tudor/PWWP/MBT"/>
    <property type="match status" value="1"/>
</dbReference>
<gene>
    <name evidence="3" type="primary">ATM_14</name>
    <name evidence="3" type="ORF">g.42190</name>
</gene>
<evidence type="ECO:0000259" key="2">
    <source>
        <dbReference type="PROSITE" id="PS50812"/>
    </source>
</evidence>
<evidence type="ECO:0000313" key="3">
    <source>
        <dbReference type="EMBL" id="JAT60980.1"/>
    </source>
</evidence>
<dbReference type="CDD" id="cd00590">
    <property type="entry name" value="RRM_SF"/>
    <property type="match status" value="1"/>
</dbReference>
<keyword evidence="3" id="KW-0808">Transferase</keyword>
<dbReference type="InterPro" id="IPR053063">
    <property type="entry name" value="PWWP_domain_containing_PDP"/>
</dbReference>
<organism evidence="3">
    <name type="scientific">Anthurium amnicola</name>
    <dbReference type="NCBI Taxonomy" id="1678845"/>
    <lineage>
        <taxon>Eukaryota</taxon>
        <taxon>Viridiplantae</taxon>
        <taxon>Streptophyta</taxon>
        <taxon>Embryophyta</taxon>
        <taxon>Tracheophyta</taxon>
        <taxon>Spermatophyta</taxon>
        <taxon>Magnoliopsida</taxon>
        <taxon>Liliopsida</taxon>
        <taxon>Araceae</taxon>
        <taxon>Pothoideae</taxon>
        <taxon>Potheae</taxon>
        <taxon>Anthurium</taxon>
    </lineage>
</organism>
<feature type="compositionally biased region" description="Basic and acidic residues" evidence="1">
    <location>
        <begin position="557"/>
        <end position="566"/>
    </location>
</feature>
<reference evidence="3" key="1">
    <citation type="submission" date="2015-07" db="EMBL/GenBank/DDBJ databases">
        <title>Transcriptome Assembly of Anthurium amnicola.</title>
        <authorList>
            <person name="Suzuki J."/>
        </authorList>
    </citation>
    <scope>NUCLEOTIDE SEQUENCE</scope>
</reference>
<feature type="region of interest" description="Disordered" evidence="1">
    <location>
        <begin position="162"/>
        <end position="205"/>
    </location>
</feature>
<dbReference type="CDD" id="cd05162">
    <property type="entry name" value="PWWP"/>
    <property type="match status" value="1"/>
</dbReference>
<feature type="compositionally biased region" description="Low complexity" evidence="1">
    <location>
        <begin position="763"/>
        <end position="772"/>
    </location>
</feature>
<feature type="region of interest" description="Disordered" evidence="1">
    <location>
        <begin position="640"/>
        <end position="817"/>
    </location>
</feature>
<feature type="compositionally biased region" description="Basic residues" evidence="1">
    <location>
        <begin position="700"/>
        <end position="710"/>
    </location>
</feature>
<sequence length="990" mass="105116">SLSLSPPSAFPPFHFHLFPISLSPNAQGKPQSLFCPAPNLYSSPEHLPSFPTVLCYGQVLLFLLPTPPTCSAEAAPLMASPVAPMKDPAGVQTLEPGPPAAGAASGVGEEPRVSGVMPSPGGLPEGTLGGAAGEELGSVDAEGTLVLGSRSCTSTEVVEEVEQCSTPNGSEVVAVQESQGSDKAEDGDASGGSGDGDVAEEEGDGGGAMVMGFVANPFLVGDFVWGKIKSHPWWPGQVYDPSDASEYAKKVRRRDEQCVLVAYFGDGTFTWCDPYQLRRFTESFDRMARQSSSKSFVGALKEALDEIQRCLESEMACACVQLAPITGPSDHGAVNAGVKEGATVPKGRVRELSIVHHVPAELLECLHEIACDVSATGLLEIIAIKGWFSAFHRWMGWHFGFPAEDQDEEIEVLVDAGSPMEGIADEPTEEADRSTITTGIRDAKRRGLSSDKSWHRKKVRSMAELIAGTDMDTDIVEDGTDGEKEVGMILKPASPTQRQRKKKVEAKSPDADLNVDTGLEEGTGSGKRERKRSKYLSPPYTTLSGLGHHSISPEDGDPVHPKKDVEAPPATPYPAILRCNTEAIQDKASAGLEGDVAPAGELLAELRSAALNPMYLKGNRSSSRVRVFFDRFRSYSYANVSDYGKSPASQSDGHKEKLRNVMDGKDRKSLVHKPQGLVDAKPGQNVVGKTADLSSSAPGRKSHAERKKKSLGCDANDTKPAKRGKMKSVGQEFNGPEQAKPELMNNKEITSSGPNVETKTPDGSSTASGRKSSAARKKKSPGSDANDTKMAKSRGKGKSVGRGTIGLEQGKPELTRNKEAEVNGDAGAALLLTFAPGVSLPSREDLISAFSKFGALWEAETELLQESGCARVVFASSLDAEKVFKTCGQDGVLGPDIASYRLQYLQDNLNLEPAPAAAPLPPPGQKPPLQFVRKSLECMISALKGSSPPAEVAGPSEELRPEARENLVDEMDGLLKKVKKLLAGPAAGAS</sequence>
<dbReference type="PANTHER" id="PTHR42851">
    <property type="entry name" value="ALDOLASE-RELATED"/>
    <property type="match status" value="1"/>
</dbReference>
<dbReference type="AlphaFoldDB" id="A0A1D1Z264"/>
<dbReference type="Gene3D" id="2.30.30.140">
    <property type="match status" value="1"/>
</dbReference>
<feature type="region of interest" description="Disordered" evidence="1">
    <location>
        <begin position="95"/>
        <end position="134"/>
    </location>
</feature>
<feature type="region of interest" description="Disordered" evidence="1">
    <location>
        <begin position="474"/>
        <end position="571"/>
    </location>
</feature>
<dbReference type="PANTHER" id="PTHR42851:SF12">
    <property type="entry name" value="PWWP DOMAIN PROTEIN"/>
    <property type="match status" value="1"/>
</dbReference>
<feature type="domain" description="PWWP" evidence="2">
    <location>
        <begin position="220"/>
        <end position="283"/>
    </location>
</feature>
<feature type="compositionally biased region" description="Polar residues" evidence="1">
    <location>
        <begin position="747"/>
        <end position="762"/>
    </location>
</feature>
<keyword evidence="3" id="KW-0418">Kinase</keyword>
<dbReference type="Pfam" id="PF00855">
    <property type="entry name" value="PWWP"/>
    <property type="match status" value="1"/>
</dbReference>
<dbReference type="GO" id="GO:0016301">
    <property type="term" value="F:kinase activity"/>
    <property type="evidence" value="ECO:0007669"/>
    <property type="project" value="UniProtKB-KW"/>
</dbReference>
<protein>
    <submittedName>
        <fullName evidence="3">Serine/threonine-protein kinase ATM</fullName>
    </submittedName>
</protein>
<name>A0A1D1Z264_9ARAE</name>
<feature type="compositionally biased region" description="Gly residues" evidence="1">
    <location>
        <begin position="123"/>
        <end position="132"/>
    </location>
</feature>
<dbReference type="EMBL" id="GDJX01006956">
    <property type="protein sequence ID" value="JAT60980.1"/>
    <property type="molecule type" value="Transcribed_RNA"/>
</dbReference>
<feature type="compositionally biased region" description="Basic and acidic residues" evidence="1">
    <location>
        <begin position="652"/>
        <end position="669"/>
    </location>
</feature>
<evidence type="ECO:0000256" key="1">
    <source>
        <dbReference type="SAM" id="MobiDB-lite"/>
    </source>
</evidence>
<dbReference type="InterPro" id="IPR000313">
    <property type="entry name" value="PWWP_dom"/>
</dbReference>
<feature type="non-terminal residue" evidence="3">
    <location>
        <position position="1"/>
    </location>
</feature>
<dbReference type="SMART" id="SM00293">
    <property type="entry name" value="PWWP"/>
    <property type="match status" value="1"/>
</dbReference>